<gene>
    <name evidence="1" type="ORF">CNMCM5623_001269</name>
</gene>
<evidence type="ECO:0000313" key="1">
    <source>
        <dbReference type="EMBL" id="KAF7168199.1"/>
    </source>
</evidence>
<dbReference type="InterPro" id="IPR032675">
    <property type="entry name" value="LRR_dom_sf"/>
</dbReference>
<dbReference type="InterPro" id="IPR038883">
    <property type="entry name" value="AN11006-like"/>
</dbReference>
<evidence type="ECO:0008006" key="3">
    <source>
        <dbReference type="Google" id="ProtNLM"/>
    </source>
</evidence>
<dbReference type="Proteomes" id="UP000654922">
    <property type="component" value="Unassembled WGS sequence"/>
</dbReference>
<dbReference type="Gene3D" id="3.80.10.10">
    <property type="entry name" value="Ribonuclease Inhibitor"/>
    <property type="match status" value="1"/>
</dbReference>
<protein>
    <recommendedName>
        <fullName evidence="3">F-box domain-containing protein</fullName>
    </recommendedName>
</protein>
<comment type="caution">
    <text evidence="1">The sequence shown here is derived from an EMBL/GenBank/DDBJ whole genome shotgun (WGS) entry which is preliminary data.</text>
</comment>
<name>A0A8H6Q9B8_9EURO</name>
<accession>A0A8H6Q9B8</accession>
<proteinExistence type="predicted"/>
<evidence type="ECO:0000313" key="2">
    <source>
        <dbReference type="Proteomes" id="UP000654922"/>
    </source>
</evidence>
<dbReference type="AlphaFoldDB" id="A0A8H6Q9B8"/>
<dbReference type="EMBL" id="JACBAE010001270">
    <property type="protein sequence ID" value="KAF7168199.1"/>
    <property type="molecule type" value="Genomic_DNA"/>
</dbReference>
<sequence length="505" mass="58261">MLAAALEEWAPYIDFSTVQILDLGSSIQGEALAAWADHLQFPALRTLHLFLGTKEGRAEQAPEFYPQAARFLQSLPSLSEIHLIAWHSQLSIGTLAKHHGPRLRKLSVAGLPWQCFTEHDILQLGRYCPLLEKMSIPIRRSQGDAREVALNKALGTIRNLKFLDLALDVSDPTLYQEDASLDTDWDDFDNEYTEEDLGGINHSRHGHIRKLLVNTLIDEPLVSSIFEVISTAKSHDASLLERLTLSIQGQAHRHYLPRCEFACLVRFFASEWTIERDIRYEHRDRFEARMSQNSNFQFSDNDSVSPWVANVFLRIWLTTQDELFAEISNMEAADKPKSFLFLPPEIRLLIYRYLLIPEHGYVDISARFVFDHLDPYDWRAQEQVVVFFDPIQKRKIKGVIKRGEQWTMSTFAAPNLPHPVLSIFLCNSIIYREAARVFFSENTFEFWVTDGEADWDMLHGWLKMIGKCNISQLRHLEIIYDSVDVGIHAGNQRISPKKRYFNIST</sequence>
<dbReference type="OrthoDB" id="3945550at2759"/>
<reference evidence="1" key="1">
    <citation type="submission" date="2020-06" db="EMBL/GenBank/DDBJ databases">
        <title>Draft genome sequences of strains closely related to Aspergillus parafelis and Aspergillus hiratsukae.</title>
        <authorList>
            <person name="Dos Santos R.A.C."/>
            <person name="Rivero-Menendez O."/>
            <person name="Steenwyk J.L."/>
            <person name="Mead M.E."/>
            <person name="Goldman G.H."/>
            <person name="Alastruey-Izquierdo A."/>
            <person name="Rokas A."/>
        </authorList>
    </citation>
    <scope>NUCLEOTIDE SEQUENCE</scope>
    <source>
        <strain evidence="1">CNM-CM5623</strain>
    </source>
</reference>
<organism evidence="1 2">
    <name type="scientific">Aspergillus felis</name>
    <dbReference type="NCBI Taxonomy" id="1287682"/>
    <lineage>
        <taxon>Eukaryota</taxon>
        <taxon>Fungi</taxon>
        <taxon>Dikarya</taxon>
        <taxon>Ascomycota</taxon>
        <taxon>Pezizomycotina</taxon>
        <taxon>Eurotiomycetes</taxon>
        <taxon>Eurotiomycetidae</taxon>
        <taxon>Eurotiales</taxon>
        <taxon>Aspergillaceae</taxon>
        <taxon>Aspergillus</taxon>
        <taxon>Aspergillus subgen. Fumigati</taxon>
    </lineage>
</organism>
<dbReference type="PANTHER" id="PTHR42085">
    <property type="entry name" value="F-BOX DOMAIN-CONTAINING PROTEIN"/>
    <property type="match status" value="1"/>
</dbReference>
<dbReference type="PANTHER" id="PTHR42085:SF2">
    <property type="entry name" value="F-BOX DOMAIN-CONTAINING PROTEIN"/>
    <property type="match status" value="1"/>
</dbReference>